<evidence type="ECO:0000313" key="2">
    <source>
        <dbReference type="EMBL" id="SHK70069.1"/>
    </source>
</evidence>
<name>A0A1M6ULM9_9ACTN</name>
<dbReference type="AlphaFoldDB" id="A0A1M6ULM9"/>
<gene>
    <name evidence="2" type="ORF">SAMN05421803_12859</name>
</gene>
<feature type="compositionally biased region" description="Polar residues" evidence="1">
    <location>
        <begin position="191"/>
        <end position="202"/>
    </location>
</feature>
<sequence>MKRHPGSRGLTRAHSAPRTMGGEGRAYLPRPATGVVHPPGVLSHSRRASLPRQVARGEAAGTRPARRRGCQVALPHAPLQGVRRTWRSPGRSPVGNGGLWSRPTRTFGLQDGHRLERHRPAEPDPPPRHDGRQTDRRERGSHVPGGGGVLSGGGSGRGLPRPTTWKRRKGPPAHPQSLPTSLGTPTPDAVTRTQAPSRTTTGRGRACAPPSPPTARLSAMPSRWGWRLQEGEQLRGPGRGSPSPTPRGAAGRCPRPSPPRVRGGRYALPKPAGVGVAIHAHRLWPGPEDRARFTPYGVGRAWVGSTYGPLLALTTLFRGHSSHPGRLGWDRLARPSPG</sequence>
<proteinExistence type="predicted"/>
<dbReference type="EMBL" id="FQZK01000028">
    <property type="protein sequence ID" value="SHK70069.1"/>
    <property type="molecule type" value="Genomic_DNA"/>
</dbReference>
<feature type="region of interest" description="Disordered" evidence="1">
    <location>
        <begin position="1"/>
        <end position="268"/>
    </location>
</feature>
<feature type="compositionally biased region" description="Low complexity" evidence="1">
    <location>
        <begin position="240"/>
        <end position="265"/>
    </location>
</feature>
<organism evidence="2 3">
    <name type="scientific">Nocardiopsis flavescens</name>
    <dbReference type="NCBI Taxonomy" id="758803"/>
    <lineage>
        <taxon>Bacteria</taxon>
        <taxon>Bacillati</taxon>
        <taxon>Actinomycetota</taxon>
        <taxon>Actinomycetes</taxon>
        <taxon>Streptosporangiales</taxon>
        <taxon>Nocardiopsidaceae</taxon>
        <taxon>Nocardiopsis</taxon>
    </lineage>
</organism>
<evidence type="ECO:0000313" key="3">
    <source>
        <dbReference type="Proteomes" id="UP000184452"/>
    </source>
</evidence>
<evidence type="ECO:0000256" key="1">
    <source>
        <dbReference type="SAM" id="MobiDB-lite"/>
    </source>
</evidence>
<feature type="compositionally biased region" description="Basic and acidic residues" evidence="1">
    <location>
        <begin position="111"/>
        <end position="141"/>
    </location>
</feature>
<dbReference type="Proteomes" id="UP000184452">
    <property type="component" value="Unassembled WGS sequence"/>
</dbReference>
<protein>
    <submittedName>
        <fullName evidence="2">Uncharacterized protein</fullName>
    </submittedName>
</protein>
<keyword evidence="3" id="KW-1185">Reference proteome</keyword>
<reference evidence="2 3" key="1">
    <citation type="submission" date="2016-11" db="EMBL/GenBank/DDBJ databases">
        <authorList>
            <person name="Jaros S."/>
            <person name="Januszkiewicz K."/>
            <person name="Wedrychowicz H."/>
        </authorList>
    </citation>
    <scope>NUCLEOTIDE SEQUENCE [LARGE SCALE GENOMIC DNA]</scope>
    <source>
        <strain evidence="2 3">CGMCC 4.5723</strain>
    </source>
</reference>
<accession>A0A1M6ULM9</accession>
<feature type="compositionally biased region" description="Gly residues" evidence="1">
    <location>
        <begin position="143"/>
        <end position="157"/>
    </location>
</feature>